<feature type="compositionally biased region" description="Low complexity" evidence="1">
    <location>
        <begin position="42"/>
        <end position="54"/>
    </location>
</feature>
<dbReference type="EMBL" id="AEUN01000377">
    <property type="protein sequence ID" value="EHJ08215.1"/>
    <property type="molecule type" value="Genomic_DNA"/>
</dbReference>
<name>G5JI22_9STAP</name>
<feature type="signal peptide" evidence="2">
    <location>
        <begin position="1"/>
        <end position="22"/>
    </location>
</feature>
<protein>
    <submittedName>
        <fullName evidence="3">Putative lipoprotein</fullName>
    </submittedName>
</protein>
<dbReference type="AlphaFoldDB" id="G5JI22"/>
<organism evidence="3 4">
    <name type="scientific">Staphylococcus simiae CCM 7213 = CCUG 51256</name>
    <dbReference type="NCBI Taxonomy" id="911238"/>
    <lineage>
        <taxon>Bacteria</taxon>
        <taxon>Bacillati</taxon>
        <taxon>Bacillota</taxon>
        <taxon>Bacilli</taxon>
        <taxon>Bacillales</taxon>
        <taxon>Staphylococcaceae</taxon>
        <taxon>Staphylococcus</taxon>
    </lineage>
</organism>
<feature type="region of interest" description="Disordered" evidence="1">
    <location>
        <begin position="27"/>
        <end position="70"/>
    </location>
</feature>
<dbReference type="PATRIC" id="fig|911238.3.peg.928"/>
<reference evidence="3 4" key="1">
    <citation type="journal article" date="2012" name="BMC Genomics">
        <title>Comparative genomic analysis of the genus Staphylococcus including Staphylococcus aureus and its newly described sister species Staphylococcus simiae.</title>
        <authorList>
            <person name="Suzuki H."/>
            <person name="Lefebure T."/>
            <person name="Pavinski Bitar P."/>
            <person name="Stanhope M.J."/>
        </authorList>
    </citation>
    <scope>NUCLEOTIDE SEQUENCE [LARGE SCALE GENOMIC DNA]</scope>
    <source>
        <strain evidence="3 4">CCM 7213</strain>
    </source>
</reference>
<keyword evidence="2" id="KW-0732">Signal</keyword>
<evidence type="ECO:0000256" key="2">
    <source>
        <dbReference type="SAM" id="SignalP"/>
    </source>
</evidence>
<feature type="compositionally biased region" description="Basic and acidic residues" evidence="1">
    <location>
        <begin position="27"/>
        <end position="40"/>
    </location>
</feature>
<evidence type="ECO:0000256" key="1">
    <source>
        <dbReference type="SAM" id="MobiDB-lite"/>
    </source>
</evidence>
<proteinExistence type="predicted"/>
<dbReference type="PROSITE" id="PS51257">
    <property type="entry name" value="PROKAR_LIPOPROTEIN"/>
    <property type="match status" value="1"/>
</dbReference>
<evidence type="ECO:0000313" key="4">
    <source>
        <dbReference type="Proteomes" id="UP000005413"/>
    </source>
</evidence>
<sequence>MEKLNKAIMLLTSVGMVLSLTACNDKEGAAQQEHKQDKVAHQTTKQQKTSQDKQQTNDKDKQQASQDDVAQLPTKTKLALAFFADVQGEYTFTKDEALTGIYKRKLGGKTEPRQLDTLYVVKDDKVTGGPQGMDFYTVYPAKGEFQAYIGISNDKIFIAGTQGNFDYKSLQNHSKTYNLKEVYEKNKNYSSLPELAKEIELTNNNPIKDDNKRKEIEDKENPATMAHYRTQVYQMIQDLDGQPIDRDKYLVDNVRISKDGKWYVHYRNKNAEIVGTYTTEGNNIVKKDNNGKIIKSQLLNNKMDE</sequence>
<accession>G5JI22</accession>
<dbReference type="OrthoDB" id="2413624at2"/>
<keyword evidence="4" id="KW-1185">Reference proteome</keyword>
<evidence type="ECO:0000313" key="3">
    <source>
        <dbReference type="EMBL" id="EHJ08215.1"/>
    </source>
</evidence>
<dbReference type="Proteomes" id="UP000005413">
    <property type="component" value="Unassembled WGS sequence"/>
</dbReference>
<keyword evidence="3" id="KW-0449">Lipoprotein</keyword>
<gene>
    <name evidence="3" type="ORF">SS7213T_05521</name>
</gene>
<feature type="chain" id="PRO_5039251021" evidence="2">
    <location>
        <begin position="23"/>
        <end position="305"/>
    </location>
</feature>
<dbReference type="RefSeq" id="WP_002463375.1">
    <property type="nucleotide sequence ID" value="NZ_AEUN01000377.1"/>
</dbReference>
<comment type="caution">
    <text evidence="3">The sequence shown here is derived from an EMBL/GenBank/DDBJ whole genome shotgun (WGS) entry which is preliminary data.</text>
</comment>